<evidence type="ECO:0000259" key="6">
    <source>
        <dbReference type="Pfam" id="PF08281"/>
    </source>
</evidence>
<keyword evidence="2" id="KW-0805">Transcription regulation</keyword>
<dbReference type="OrthoDB" id="9780299at2"/>
<feature type="domain" description="RNA polymerase sigma factor 70 region 4 type 2" evidence="6">
    <location>
        <begin position="115"/>
        <end position="165"/>
    </location>
</feature>
<feature type="domain" description="RNA polymerase sigma-70 region 2" evidence="5">
    <location>
        <begin position="13"/>
        <end position="79"/>
    </location>
</feature>
<dbReference type="GO" id="GO:0016987">
    <property type="term" value="F:sigma factor activity"/>
    <property type="evidence" value="ECO:0007669"/>
    <property type="project" value="UniProtKB-KW"/>
</dbReference>
<dbReference type="Gene3D" id="1.10.1740.10">
    <property type="match status" value="1"/>
</dbReference>
<organism evidence="8 9">
    <name type="scientific">Paraconexibacter algicola</name>
    <dbReference type="NCBI Taxonomy" id="2133960"/>
    <lineage>
        <taxon>Bacteria</taxon>
        <taxon>Bacillati</taxon>
        <taxon>Actinomycetota</taxon>
        <taxon>Thermoleophilia</taxon>
        <taxon>Solirubrobacterales</taxon>
        <taxon>Paraconexibacteraceae</taxon>
        <taxon>Paraconexibacter</taxon>
    </lineage>
</organism>
<comment type="similarity">
    <text evidence="1">Belongs to the sigma-70 factor family. ECF subfamily.</text>
</comment>
<evidence type="ECO:0000259" key="5">
    <source>
        <dbReference type="Pfam" id="PF04542"/>
    </source>
</evidence>
<dbReference type="PANTHER" id="PTHR47756">
    <property type="entry name" value="BLL6612 PROTEIN-RELATED"/>
    <property type="match status" value="1"/>
</dbReference>
<dbReference type="PANTHER" id="PTHR47756:SF2">
    <property type="entry name" value="BLL6612 PROTEIN"/>
    <property type="match status" value="1"/>
</dbReference>
<name>A0A2T4UNE6_9ACTN</name>
<dbReference type="SUPFAM" id="SSF88659">
    <property type="entry name" value="Sigma3 and sigma4 domains of RNA polymerase sigma factors"/>
    <property type="match status" value="1"/>
</dbReference>
<dbReference type="Gene3D" id="1.10.10.10">
    <property type="entry name" value="Winged helix-like DNA-binding domain superfamily/Winged helix DNA-binding domain"/>
    <property type="match status" value="1"/>
</dbReference>
<keyword evidence="3" id="KW-0731">Sigma factor</keyword>
<dbReference type="InterPro" id="IPR013325">
    <property type="entry name" value="RNA_pol_sigma_r2"/>
</dbReference>
<dbReference type="Pfam" id="PF20239">
    <property type="entry name" value="DUF6596"/>
    <property type="match status" value="1"/>
</dbReference>
<evidence type="ECO:0000256" key="2">
    <source>
        <dbReference type="ARBA" id="ARBA00023015"/>
    </source>
</evidence>
<evidence type="ECO:0000256" key="1">
    <source>
        <dbReference type="ARBA" id="ARBA00010641"/>
    </source>
</evidence>
<dbReference type="InterPro" id="IPR013324">
    <property type="entry name" value="RNA_pol_sigma_r3/r4-like"/>
</dbReference>
<dbReference type="InterPro" id="IPR007627">
    <property type="entry name" value="RNA_pol_sigma70_r2"/>
</dbReference>
<dbReference type="GO" id="GO:0006352">
    <property type="term" value="P:DNA-templated transcription initiation"/>
    <property type="evidence" value="ECO:0007669"/>
    <property type="project" value="InterPro"/>
</dbReference>
<feature type="domain" description="DUF6596" evidence="7">
    <location>
        <begin position="183"/>
        <end position="284"/>
    </location>
</feature>
<dbReference type="GO" id="GO:0003677">
    <property type="term" value="F:DNA binding"/>
    <property type="evidence" value="ECO:0007669"/>
    <property type="project" value="InterPro"/>
</dbReference>
<keyword evidence="9" id="KW-1185">Reference proteome</keyword>
<dbReference type="EMBL" id="PYYB01000001">
    <property type="protein sequence ID" value="PTL60744.1"/>
    <property type="molecule type" value="Genomic_DNA"/>
</dbReference>
<reference evidence="8 9" key="1">
    <citation type="submission" date="2018-03" db="EMBL/GenBank/DDBJ databases">
        <title>Aquarubrobacter algicola gen. nov., sp. nov., a novel actinobacterium isolated from shallow eutrophic lake during the end of cyanobacterial harmful algal blooms.</title>
        <authorList>
            <person name="Chun S.J."/>
        </authorList>
    </citation>
    <scope>NUCLEOTIDE SEQUENCE [LARGE SCALE GENOMIC DNA]</scope>
    <source>
        <strain evidence="8 9">Seoho-28</strain>
    </source>
</reference>
<dbReference type="Pfam" id="PF08281">
    <property type="entry name" value="Sigma70_r4_2"/>
    <property type="match status" value="1"/>
</dbReference>
<evidence type="ECO:0000313" key="8">
    <source>
        <dbReference type="EMBL" id="PTL60744.1"/>
    </source>
</evidence>
<evidence type="ECO:0000256" key="3">
    <source>
        <dbReference type="ARBA" id="ARBA00023082"/>
    </source>
</evidence>
<evidence type="ECO:0000256" key="4">
    <source>
        <dbReference type="ARBA" id="ARBA00023163"/>
    </source>
</evidence>
<accession>A0A2T4UNE6</accession>
<sequence>MTAGATLEVDRLFRDGAGRAVAVLARVLRDVDLAEEAVQEAFVVALERWPHDGVPAEPAAWIARTARNKAIDRLRRSRRLAEKAEVLAAELRRAVPGDQDDDPVPIPDDRLALIFACCHPALALEARVGLTLRLVGGLQTPEVARAFLVSETTMQQRVVRAKRKLRDAGIAFAVPRDAALPDRLPAVLATMYLIFNEGYAASSGDALVRHELCAEAIRLTSILCALMPDEREALGLLALMTLHDARRGARTDADGELVLLADQDRARWDRAAIAQGRRLVDRAARLGPPGPYVLQAAIVATHLADGPTDWPTVLAFYDRLVAVQDTAVVRLNRAVALAEVRGPDAALDELAGLERALDGYHLLHATRAELLRRAGDPDGARLADARALQLAPSPAERSLLRRRLDTPA</sequence>
<dbReference type="InterPro" id="IPR036388">
    <property type="entry name" value="WH-like_DNA-bd_sf"/>
</dbReference>
<protein>
    <submittedName>
        <fullName evidence="8">RNA polymerase subunit sigma-24</fullName>
    </submittedName>
</protein>
<dbReference type="InterPro" id="IPR013249">
    <property type="entry name" value="RNA_pol_sigma70_r4_t2"/>
</dbReference>
<dbReference type="RefSeq" id="WP_107569671.1">
    <property type="nucleotide sequence ID" value="NZ_PYYB01000001.1"/>
</dbReference>
<dbReference type="Pfam" id="PF04542">
    <property type="entry name" value="Sigma70_r2"/>
    <property type="match status" value="1"/>
</dbReference>
<dbReference type="AlphaFoldDB" id="A0A2T4UNE6"/>
<keyword evidence="4" id="KW-0804">Transcription</keyword>
<evidence type="ECO:0000259" key="7">
    <source>
        <dbReference type="Pfam" id="PF20239"/>
    </source>
</evidence>
<dbReference type="SUPFAM" id="SSF88946">
    <property type="entry name" value="Sigma2 domain of RNA polymerase sigma factors"/>
    <property type="match status" value="1"/>
</dbReference>
<gene>
    <name evidence="8" type="ORF">C7Y72_07190</name>
</gene>
<dbReference type="InterPro" id="IPR046531">
    <property type="entry name" value="DUF6596"/>
</dbReference>
<evidence type="ECO:0000313" key="9">
    <source>
        <dbReference type="Proteomes" id="UP000240739"/>
    </source>
</evidence>
<comment type="caution">
    <text evidence="8">The sequence shown here is derived from an EMBL/GenBank/DDBJ whole genome shotgun (WGS) entry which is preliminary data.</text>
</comment>
<dbReference type="Proteomes" id="UP000240739">
    <property type="component" value="Unassembled WGS sequence"/>
</dbReference>
<proteinExistence type="inferred from homology"/>